<evidence type="ECO:0000313" key="4">
    <source>
        <dbReference type="Proteomes" id="UP000289954"/>
    </source>
</evidence>
<dbReference type="GO" id="GO:0005886">
    <property type="term" value="C:plasma membrane"/>
    <property type="evidence" value="ECO:0007669"/>
    <property type="project" value="TreeGrafter"/>
</dbReference>
<feature type="region of interest" description="Disordered" evidence="2">
    <location>
        <begin position="1"/>
        <end position="124"/>
    </location>
</feature>
<comment type="caution">
    <text evidence="3">The sequence shown here is derived from an EMBL/GenBank/DDBJ whole genome shotgun (WGS) entry which is preliminary data.</text>
</comment>
<protein>
    <recommendedName>
        <fullName evidence="5">DUF881 domain-containing protein</fullName>
    </recommendedName>
</protein>
<feature type="compositionally biased region" description="Low complexity" evidence="2">
    <location>
        <begin position="212"/>
        <end position="229"/>
    </location>
</feature>
<feature type="compositionally biased region" description="Low complexity" evidence="2">
    <location>
        <begin position="41"/>
        <end position="58"/>
    </location>
</feature>
<evidence type="ECO:0008006" key="5">
    <source>
        <dbReference type="Google" id="ProtNLM"/>
    </source>
</evidence>
<evidence type="ECO:0000256" key="2">
    <source>
        <dbReference type="SAM" id="MobiDB-lite"/>
    </source>
</evidence>
<dbReference type="Pfam" id="PF05949">
    <property type="entry name" value="DUF881"/>
    <property type="match status" value="1"/>
</dbReference>
<evidence type="ECO:0000313" key="3">
    <source>
        <dbReference type="EMBL" id="GCE76476.1"/>
    </source>
</evidence>
<reference evidence="3 4" key="1">
    <citation type="submission" date="2019-01" db="EMBL/GenBank/DDBJ databases">
        <title>Draft genome sequence of Cellulomonas takizawaensis strain TKZ-21.</title>
        <authorList>
            <person name="Yamamura H."/>
            <person name="Hayashi T."/>
            <person name="Hamada M."/>
            <person name="Serisawa Y."/>
            <person name="Matsuyama K."/>
            <person name="Nakagawa Y."/>
            <person name="Otoguro M."/>
            <person name="Yanagida F."/>
            <person name="Hayakawa M."/>
        </authorList>
    </citation>
    <scope>NUCLEOTIDE SEQUENCE [LARGE SCALE GENOMIC DNA]</scope>
    <source>
        <strain evidence="3 4">NBRC12680</strain>
    </source>
</reference>
<dbReference type="PANTHER" id="PTHR37313:SF2">
    <property type="entry name" value="UPF0749 PROTEIN YLXX"/>
    <property type="match status" value="1"/>
</dbReference>
<feature type="compositionally biased region" description="Low complexity" evidence="2">
    <location>
        <begin position="250"/>
        <end position="263"/>
    </location>
</feature>
<feature type="compositionally biased region" description="Acidic residues" evidence="2">
    <location>
        <begin position="83"/>
        <end position="106"/>
    </location>
</feature>
<feature type="region of interest" description="Disordered" evidence="2">
    <location>
        <begin position="244"/>
        <end position="263"/>
    </location>
</feature>
<dbReference type="RefSeq" id="WP_130781068.1">
    <property type="nucleotide sequence ID" value="NZ_BIMR01000100.1"/>
</dbReference>
<feature type="region of interest" description="Disordered" evidence="2">
    <location>
        <begin position="161"/>
        <end position="229"/>
    </location>
</feature>
<dbReference type="PANTHER" id="PTHR37313">
    <property type="entry name" value="UPF0749 PROTEIN RV1825"/>
    <property type="match status" value="1"/>
</dbReference>
<evidence type="ECO:0000256" key="1">
    <source>
        <dbReference type="ARBA" id="ARBA00009108"/>
    </source>
</evidence>
<dbReference type="OrthoDB" id="3211287at2"/>
<organism evidence="3 4">
    <name type="scientific">Cellulomonas biazotea</name>
    <dbReference type="NCBI Taxonomy" id="1709"/>
    <lineage>
        <taxon>Bacteria</taxon>
        <taxon>Bacillati</taxon>
        <taxon>Actinomycetota</taxon>
        <taxon>Actinomycetes</taxon>
        <taxon>Micrococcales</taxon>
        <taxon>Cellulomonadaceae</taxon>
        <taxon>Cellulomonas</taxon>
    </lineage>
</organism>
<dbReference type="Proteomes" id="UP000289954">
    <property type="component" value="Unassembled WGS sequence"/>
</dbReference>
<sequence length="525" mass="52556">MSDRPDDASDATPAPGDAATRPDVVTPAVPGDPADDGGPGAVDLDATTDGTAGTPDVDAGGDVDADLDGTAVGDADVDRAAGDDEVGAGDAGEDEVGAGAAGDDEASAALADSIDDRDADATEPFARTTVAQVAATPDEIADAEPVGAEHALDEAAWLASSSAVAQEHDDEQLLARERVTPDPARTPESSWAAAHVGADGADPRRDADDSDAALASDDGVDEVGGPDVDPHAAAALLAAPGILDAGERGGPTTAGTPVVGPPSAATPVVGPPTAGTPVVGTPGPSGWVVLGRALKPRVTRAQVLAGVLCALLGFALAVQIRQTSDSTLTGMRQADLVRILDEATTRGDALERELADLADERDELLSGSNTRQAALDALRRNAETQGILTGRLPAEGPGVVATLDDVEPDGLIKPVTMVNMLEELRNAGAEAIQLNGQRITASSAFTGSAGSVELDGVTLTAPYVWDVIGDPDTIAPALQIPGGALAEVRRNGGTGSVERADLVEVTAIRVVPDPVHATPVPPESG</sequence>
<dbReference type="InterPro" id="IPR010273">
    <property type="entry name" value="DUF881"/>
</dbReference>
<feature type="compositionally biased region" description="Low complexity" evidence="2">
    <location>
        <begin position="23"/>
        <end position="32"/>
    </location>
</feature>
<dbReference type="EMBL" id="BIMR01000100">
    <property type="protein sequence ID" value="GCE76476.1"/>
    <property type="molecule type" value="Genomic_DNA"/>
</dbReference>
<keyword evidence="4" id="KW-1185">Reference proteome</keyword>
<dbReference type="Gene3D" id="3.30.70.1880">
    <property type="entry name" value="Protein of unknown function DUF881"/>
    <property type="match status" value="1"/>
</dbReference>
<accession>A0A402DQV4</accession>
<dbReference type="AlphaFoldDB" id="A0A402DQV4"/>
<comment type="similarity">
    <text evidence="1">Belongs to the UPF0749 family.</text>
</comment>
<name>A0A402DQV4_9CELL</name>
<proteinExistence type="inferred from homology"/>
<feature type="compositionally biased region" description="Basic and acidic residues" evidence="2">
    <location>
        <begin position="171"/>
        <end position="180"/>
    </location>
</feature>
<gene>
    <name evidence="3" type="ORF">CBZ_15320</name>
</gene>